<evidence type="ECO:0000256" key="10">
    <source>
        <dbReference type="RuleBase" id="RU003750"/>
    </source>
</evidence>
<dbReference type="Proteomes" id="UP000006310">
    <property type="component" value="Chromosome 2"/>
</dbReference>
<evidence type="ECO:0000256" key="8">
    <source>
        <dbReference type="ARBA" id="ARBA00023209"/>
    </source>
</evidence>
<dbReference type="GO" id="GO:0043337">
    <property type="term" value="F:cardiolipin synthase (CMP-forming)"/>
    <property type="evidence" value="ECO:0007669"/>
    <property type="project" value="EnsemblFungi"/>
</dbReference>
<protein>
    <recommendedName>
        <fullName evidence="14">CDP-diacylglycerol--glycerol-3-phosphate 3-phosphatidyltransferase</fullName>
    </recommendedName>
</protein>
<dbReference type="InterPro" id="IPR048254">
    <property type="entry name" value="CDP_ALCOHOL_P_TRANSF_CS"/>
</dbReference>
<dbReference type="PANTHER" id="PTHR14269">
    <property type="entry name" value="CDP-DIACYLGLYCEROL--GLYCEROL-3-PHOSPHATE 3-PHOSPHATIDYLTRANSFERASE-RELATED"/>
    <property type="match status" value="1"/>
</dbReference>
<dbReference type="GO" id="GO:0006612">
    <property type="term" value="P:protein targeting to membrane"/>
    <property type="evidence" value="ECO:0007669"/>
    <property type="project" value="EnsemblFungi"/>
</dbReference>
<keyword evidence="7 11" id="KW-0472">Membrane</keyword>
<dbReference type="GO" id="GO:0007006">
    <property type="term" value="P:mitochondrial membrane organization"/>
    <property type="evidence" value="ECO:0007669"/>
    <property type="project" value="EnsemblFungi"/>
</dbReference>
<comment type="subcellular location">
    <subcellularLocation>
        <location evidence="1">Membrane</location>
        <topology evidence="1">Multi-pass membrane protein</topology>
    </subcellularLocation>
</comment>
<dbReference type="PROSITE" id="PS00379">
    <property type="entry name" value="CDP_ALCOHOL_P_TRANSF"/>
    <property type="match status" value="1"/>
</dbReference>
<feature type="transmembrane region" description="Helical" evidence="11">
    <location>
        <begin position="143"/>
        <end position="166"/>
    </location>
</feature>
<evidence type="ECO:0000313" key="12">
    <source>
        <dbReference type="EMBL" id="CCK68719.1"/>
    </source>
</evidence>
<dbReference type="STRING" id="1071383.J7S3G7"/>
<keyword evidence="3 10" id="KW-0808">Transferase</keyword>
<dbReference type="InterPro" id="IPR050324">
    <property type="entry name" value="CDP-alcohol_PTase-I"/>
</dbReference>
<evidence type="ECO:0000256" key="1">
    <source>
        <dbReference type="ARBA" id="ARBA00004141"/>
    </source>
</evidence>
<dbReference type="RefSeq" id="XP_022462965.1">
    <property type="nucleotide sequence ID" value="XM_022611569.1"/>
</dbReference>
<feature type="transmembrane region" description="Helical" evidence="11">
    <location>
        <begin position="205"/>
        <end position="223"/>
    </location>
</feature>
<evidence type="ECO:0000313" key="13">
    <source>
        <dbReference type="Proteomes" id="UP000006310"/>
    </source>
</evidence>
<feature type="transmembrane region" description="Helical" evidence="11">
    <location>
        <begin position="250"/>
        <end position="268"/>
    </location>
</feature>
<dbReference type="GO" id="GO:0005739">
    <property type="term" value="C:mitochondrion"/>
    <property type="evidence" value="ECO:0007669"/>
    <property type="project" value="TreeGrafter"/>
</dbReference>
<dbReference type="GO" id="GO:0016020">
    <property type="term" value="C:membrane"/>
    <property type="evidence" value="ECO:0007669"/>
    <property type="project" value="UniProtKB-SubCell"/>
</dbReference>
<dbReference type="InterPro" id="IPR000462">
    <property type="entry name" value="CDP-OH_P_trans"/>
</dbReference>
<dbReference type="GO" id="GO:0006873">
    <property type="term" value="P:intracellular monoatomic ion homeostasis"/>
    <property type="evidence" value="ECO:0007669"/>
    <property type="project" value="EnsemblFungi"/>
</dbReference>
<keyword evidence="8" id="KW-0594">Phospholipid biosynthesis</keyword>
<keyword evidence="2" id="KW-0444">Lipid biosynthesis</keyword>
<evidence type="ECO:0000256" key="7">
    <source>
        <dbReference type="ARBA" id="ARBA00023136"/>
    </source>
</evidence>
<dbReference type="AlphaFoldDB" id="J7S3G7"/>
<keyword evidence="4 11" id="KW-0812">Transmembrane</keyword>
<reference evidence="13" key="2">
    <citation type="submission" date="2012-08" db="EMBL/GenBank/DDBJ databases">
        <title>Genome sequence of Kazachstania naganishii.</title>
        <authorList>
            <person name="Gordon J.L."/>
            <person name="Armisen D."/>
            <person name="Proux-Wera E."/>
            <person name="OhEigeartaigh S.S."/>
            <person name="Byrne K.P."/>
            <person name="Wolfe K.H."/>
        </authorList>
    </citation>
    <scope>NUCLEOTIDE SEQUENCE [LARGE SCALE GENOMIC DNA]</scope>
    <source>
        <strain evidence="13">ATCC MYA-139 / BCRC 22969 / CBS 8797 / CCRC 22969 / KCTC 17520 / NBRC 10181 / NCYC 3082</strain>
    </source>
</reference>
<dbReference type="eggNOG" id="KOG1617">
    <property type="taxonomic scope" value="Eukaryota"/>
</dbReference>
<dbReference type="PANTHER" id="PTHR14269:SF60">
    <property type="entry name" value="CARDIOLIPIN SYNTHASE (CMP-FORMING)"/>
    <property type="match status" value="1"/>
</dbReference>
<evidence type="ECO:0000256" key="4">
    <source>
        <dbReference type="ARBA" id="ARBA00022692"/>
    </source>
</evidence>
<dbReference type="KEGG" id="kng:KNAG_0B02760"/>
<accession>J7S3G7</accession>
<proteinExistence type="inferred from homology"/>
<keyword evidence="13" id="KW-1185">Reference proteome</keyword>
<dbReference type="Pfam" id="PF01066">
    <property type="entry name" value="CDP-OH_P_transf"/>
    <property type="match status" value="1"/>
</dbReference>
<feature type="transmembrane region" description="Helical" evidence="11">
    <location>
        <begin position="58"/>
        <end position="81"/>
    </location>
</feature>
<evidence type="ECO:0000256" key="2">
    <source>
        <dbReference type="ARBA" id="ARBA00022516"/>
    </source>
</evidence>
<evidence type="ECO:0000256" key="3">
    <source>
        <dbReference type="ARBA" id="ARBA00022679"/>
    </source>
</evidence>
<dbReference type="OMA" id="HNAQRIL"/>
<gene>
    <name evidence="12" type="primary">KNAG0B02760</name>
    <name evidence="12" type="ordered locus">KNAG_0B02760</name>
</gene>
<keyword evidence="6" id="KW-0443">Lipid metabolism</keyword>
<comment type="similarity">
    <text evidence="10">Belongs to the CDP-alcohol phosphatidyltransferase class-I family.</text>
</comment>
<evidence type="ECO:0000256" key="5">
    <source>
        <dbReference type="ARBA" id="ARBA00022989"/>
    </source>
</evidence>
<keyword evidence="9" id="KW-1208">Phospholipid metabolism</keyword>
<dbReference type="GeneID" id="34524369"/>
<dbReference type="InterPro" id="IPR043130">
    <property type="entry name" value="CDP-OH_PTrfase_TM_dom"/>
</dbReference>
<evidence type="ECO:0008006" key="14">
    <source>
        <dbReference type="Google" id="ProtNLM"/>
    </source>
</evidence>
<dbReference type="OrthoDB" id="10020554at2759"/>
<dbReference type="HOGENOM" id="CLU_051314_0_2_1"/>
<reference evidence="12 13" key="1">
    <citation type="journal article" date="2011" name="Proc. Natl. Acad. Sci. U.S.A.">
        <title>Evolutionary erosion of yeast sex chromosomes by mating-type switching accidents.</title>
        <authorList>
            <person name="Gordon J.L."/>
            <person name="Armisen D."/>
            <person name="Proux-Wera E."/>
            <person name="Oheigeartaigh S.S."/>
            <person name="Byrne K.P."/>
            <person name="Wolfe K.H."/>
        </authorList>
    </citation>
    <scope>NUCLEOTIDE SEQUENCE [LARGE SCALE GENOMIC DNA]</scope>
    <source>
        <strain evidence="13">ATCC MYA-139 / BCRC 22969 / CBS 8797 / CCRC 22969 / KCTC 17520 / NBRC 10181 / NCYC 3082</strain>
    </source>
</reference>
<sequence length="280" mass="30864">MLCGRTHTSAILSLCKLNLKLQLRSTAALVPATVQQSRSLQTSPGDSLQRQTASQSKILTLPNVITMSRIALTPLIGHYIFTSQMGPALGVFAYCCVTDFLDGYIARRYKTNSIAGTILDPIADKLLMVVTTVAMTFPPGPQIIPMSIAGLILGRDVLLGLSGVVVRYRSIKAVYKNAPWNMYWNFMKFPSVEVKPTVISKWNTFLQMIYLGVAGVLLIIRGSDSELQDQEDTDVKVGGKYPWLEQDFTWLGYVVGATTVLSGGSYIFSRSAIRYLPRIK</sequence>
<dbReference type="GO" id="GO:0032049">
    <property type="term" value="P:cardiolipin biosynthetic process"/>
    <property type="evidence" value="ECO:0007669"/>
    <property type="project" value="TreeGrafter"/>
</dbReference>
<evidence type="ECO:0000256" key="6">
    <source>
        <dbReference type="ARBA" id="ARBA00023098"/>
    </source>
</evidence>
<dbReference type="EMBL" id="HE978315">
    <property type="protein sequence ID" value="CCK68719.1"/>
    <property type="molecule type" value="Genomic_DNA"/>
</dbReference>
<evidence type="ECO:0000256" key="9">
    <source>
        <dbReference type="ARBA" id="ARBA00023264"/>
    </source>
</evidence>
<evidence type="ECO:0000256" key="11">
    <source>
        <dbReference type="SAM" id="Phobius"/>
    </source>
</evidence>
<keyword evidence="5 11" id="KW-1133">Transmembrane helix</keyword>
<dbReference type="Gene3D" id="1.20.120.1760">
    <property type="match status" value="1"/>
</dbReference>
<organism evidence="12 13">
    <name type="scientific">Huiozyma naganishii (strain ATCC MYA-139 / BCRC 22969 / CBS 8797 / KCTC 17520 / NBRC 10181 / NCYC 3082 / Yp74L-3)</name>
    <name type="common">Yeast</name>
    <name type="synonym">Kazachstania naganishii</name>
    <dbReference type="NCBI Taxonomy" id="1071383"/>
    <lineage>
        <taxon>Eukaryota</taxon>
        <taxon>Fungi</taxon>
        <taxon>Dikarya</taxon>
        <taxon>Ascomycota</taxon>
        <taxon>Saccharomycotina</taxon>
        <taxon>Saccharomycetes</taxon>
        <taxon>Saccharomycetales</taxon>
        <taxon>Saccharomycetaceae</taxon>
        <taxon>Huiozyma</taxon>
    </lineage>
</organism>
<name>J7S3G7_HUIN7</name>